<dbReference type="AlphaFoldDB" id="R1CT99"/>
<reference evidence="7 8" key="1">
    <citation type="journal article" date="2015" name="Geomicrobiol. J.">
        <title>Caldisalinibacter kiritimatiensis gen. nov., sp. nov., a moderately thermohalophilic thiosulfate-reducing bacterium from a hypersaline microbial mat.</title>
        <authorList>
            <person name="Ben Hania W."/>
            <person name="Joseph M."/>
            <person name="Fiebig A."/>
            <person name="Bunk B."/>
            <person name="Klenk H.-P."/>
            <person name="Fardeau M.-L."/>
            <person name="Spring S."/>
        </authorList>
    </citation>
    <scope>NUCLEOTIDE SEQUENCE [LARGE SCALE GENOMIC DNA]</scope>
    <source>
        <strain evidence="7 8">L21-TH-D2</strain>
    </source>
</reference>
<dbReference type="PROSITE" id="PS51935">
    <property type="entry name" value="NLPC_P60"/>
    <property type="match status" value="1"/>
</dbReference>
<comment type="caution">
    <text evidence="7">The sequence shown here is derived from an EMBL/GenBank/DDBJ whole genome shotgun (WGS) entry which is preliminary data.</text>
</comment>
<evidence type="ECO:0000313" key="7">
    <source>
        <dbReference type="EMBL" id="EOC99918.1"/>
    </source>
</evidence>
<gene>
    <name evidence="7" type="ORF">L21TH_2029</name>
</gene>
<evidence type="ECO:0000313" key="8">
    <source>
        <dbReference type="Proteomes" id="UP000013378"/>
    </source>
</evidence>
<evidence type="ECO:0000256" key="1">
    <source>
        <dbReference type="ARBA" id="ARBA00007074"/>
    </source>
</evidence>
<keyword evidence="5" id="KW-0788">Thiol protease</keyword>
<feature type="domain" description="NlpC/P60" evidence="6">
    <location>
        <begin position="4"/>
        <end position="143"/>
    </location>
</feature>
<organism evidence="7 8">
    <name type="scientific">Caldisalinibacter kiritimatiensis</name>
    <dbReference type="NCBI Taxonomy" id="1304284"/>
    <lineage>
        <taxon>Bacteria</taxon>
        <taxon>Bacillati</taxon>
        <taxon>Bacillota</taxon>
        <taxon>Tissierellia</taxon>
        <taxon>Tissierellales</taxon>
        <taxon>Thermohalobacteraceae</taxon>
        <taxon>Caldisalinibacter</taxon>
    </lineage>
</organism>
<name>R1CT99_9FIRM</name>
<dbReference type="EMBL" id="ARZA01000226">
    <property type="protein sequence ID" value="EOC99918.1"/>
    <property type="molecule type" value="Genomic_DNA"/>
</dbReference>
<dbReference type="PANTHER" id="PTHR47360">
    <property type="entry name" value="MUREIN DD-ENDOPEPTIDASE MEPS/MUREIN LD-CARBOXYPEPTIDASE"/>
    <property type="match status" value="1"/>
</dbReference>
<dbReference type="OrthoDB" id="9808890at2"/>
<evidence type="ECO:0000256" key="4">
    <source>
        <dbReference type="ARBA" id="ARBA00022801"/>
    </source>
</evidence>
<evidence type="ECO:0000259" key="6">
    <source>
        <dbReference type="PROSITE" id="PS51935"/>
    </source>
</evidence>
<dbReference type="InterPro" id="IPR052062">
    <property type="entry name" value="Murein_DD/LD_carboxypeptidase"/>
</dbReference>
<proteinExistence type="inferred from homology"/>
<accession>R1CT99</accession>
<evidence type="ECO:0000256" key="2">
    <source>
        <dbReference type="ARBA" id="ARBA00022670"/>
    </source>
</evidence>
<dbReference type="PANTHER" id="PTHR47360:SF1">
    <property type="entry name" value="ENDOPEPTIDASE NLPC-RELATED"/>
    <property type="match status" value="1"/>
</dbReference>
<dbReference type="InterPro" id="IPR038765">
    <property type="entry name" value="Papain-like_cys_pep_sf"/>
</dbReference>
<dbReference type="GO" id="GO:0006508">
    <property type="term" value="P:proteolysis"/>
    <property type="evidence" value="ECO:0007669"/>
    <property type="project" value="UniProtKB-KW"/>
</dbReference>
<dbReference type="eggNOG" id="COG0791">
    <property type="taxonomic scope" value="Bacteria"/>
</dbReference>
<dbReference type="Pfam" id="PF00877">
    <property type="entry name" value="NLPC_P60"/>
    <property type="match status" value="1"/>
</dbReference>
<keyword evidence="3" id="KW-0732">Signal</keyword>
<dbReference type="InterPro" id="IPR000064">
    <property type="entry name" value="NLP_P60_dom"/>
</dbReference>
<sequence>MDQNEYKEKIETLIKKFKNVPFVHNGRSLEKGVDCLGFVVLFYKEFGIEVPDNDGKPIEKNWFKKDPERYIRGIQSLGKKAVSINELQPLDLVYFAISHNIITHTGIMIDNKRFVHMSPKSGFLVSKLERHWKRRFRGGIRLI</sequence>
<dbReference type="GO" id="GO:0008234">
    <property type="term" value="F:cysteine-type peptidase activity"/>
    <property type="evidence" value="ECO:0007669"/>
    <property type="project" value="UniProtKB-KW"/>
</dbReference>
<dbReference type="Gene3D" id="3.90.1720.10">
    <property type="entry name" value="endopeptidase domain like (from Nostoc punctiforme)"/>
    <property type="match status" value="1"/>
</dbReference>
<keyword evidence="8" id="KW-1185">Reference proteome</keyword>
<keyword evidence="4" id="KW-0378">Hydrolase</keyword>
<dbReference type="RefSeq" id="WP_006315407.1">
    <property type="nucleotide sequence ID" value="NZ_ARZA01000226.1"/>
</dbReference>
<comment type="similarity">
    <text evidence="1">Belongs to the peptidase C40 family.</text>
</comment>
<evidence type="ECO:0000256" key="5">
    <source>
        <dbReference type="ARBA" id="ARBA00022807"/>
    </source>
</evidence>
<dbReference type="Proteomes" id="UP000013378">
    <property type="component" value="Unassembled WGS sequence"/>
</dbReference>
<keyword evidence="2" id="KW-0645">Protease</keyword>
<dbReference type="SUPFAM" id="SSF54001">
    <property type="entry name" value="Cysteine proteinases"/>
    <property type="match status" value="1"/>
</dbReference>
<evidence type="ECO:0000256" key="3">
    <source>
        <dbReference type="ARBA" id="ARBA00022729"/>
    </source>
</evidence>
<protein>
    <recommendedName>
        <fullName evidence="6">NlpC/P60 domain-containing protein</fullName>
    </recommendedName>
</protein>